<accession>A0A699QRQ0</accession>
<protein>
    <submittedName>
        <fullName evidence="1">Uncharacterized protein</fullName>
    </submittedName>
</protein>
<comment type="caution">
    <text evidence="1">The sequence shown here is derived from an EMBL/GenBank/DDBJ whole genome shotgun (WGS) entry which is preliminary data.</text>
</comment>
<sequence length="121" mass="13836">MKIVSCYNHVVAPPLTGLFSPPKIDLSYSGLEEFQKPEFQSYRPKSCETESKNASKEIPNELKEYPDTPLVKKSVSYNKDCLVESPVMVEKKTVVSIHAKIEFVKSKQQEKWWFHGLSLVS</sequence>
<dbReference type="EMBL" id="BKCJ011054503">
    <property type="protein sequence ID" value="GFC76044.1"/>
    <property type="molecule type" value="Genomic_DNA"/>
</dbReference>
<dbReference type="AlphaFoldDB" id="A0A699QRQ0"/>
<name>A0A699QRQ0_TANCI</name>
<organism evidence="1">
    <name type="scientific">Tanacetum cinerariifolium</name>
    <name type="common">Dalmatian daisy</name>
    <name type="synonym">Chrysanthemum cinerariifolium</name>
    <dbReference type="NCBI Taxonomy" id="118510"/>
    <lineage>
        <taxon>Eukaryota</taxon>
        <taxon>Viridiplantae</taxon>
        <taxon>Streptophyta</taxon>
        <taxon>Embryophyta</taxon>
        <taxon>Tracheophyta</taxon>
        <taxon>Spermatophyta</taxon>
        <taxon>Magnoliopsida</taxon>
        <taxon>eudicotyledons</taxon>
        <taxon>Gunneridae</taxon>
        <taxon>Pentapetalae</taxon>
        <taxon>asterids</taxon>
        <taxon>campanulids</taxon>
        <taxon>Asterales</taxon>
        <taxon>Asteraceae</taxon>
        <taxon>Asteroideae</taxon>
        <taxon>Anthemideae</taxon>
        <taxon>Anthemidinae</taxon>
        <taxon>Tanacetum</taxon>
    </lineage>
</organism>
<evidence type="ECO:0000313" key="1">
    <source>
        <dbReference type="EMBL" id="GFC76044.1"/>
    </source>
</evidence>
<reference evidence="1" key="1">
    <citation type="journal article" date="2019" name="Sci. Rep.">
        <title>Draft genome of Tanacetum cinerariifolium, the natural source of mosquito coil.</title>
        <authorList>
            <person name="Yamashiro T."/>
            <person name="Shiraishi A."/>
            <person name="Satake H."/>
            <person name="Nakayama K."/>
        </authorList>
    </citation>
    <scope>NUCLEOTIDE SEQUENCE</scope>
</reference>
<gene>
    <name evidence="1" type="ORF">Tci_848014</name>
</gene>
<proteinExistence type="predicted"/>